<evidence type="ECO:0000313" key="1">
    <source>
        <dbReference type="EMBL" id="MBX37071.1"/>
    </source>
</evidence>
<protein>
    <submittedName>
        <fullName evidence="1">Uncharacterized protein</fullName>
    </submittedName>
</protein>
<organism evidence="1">
    <name type="scientific">Rhizophora mucronata</name>
    <name type="common">Asiatic mangrove</name>
    <dbReference type="NCBI Taxonomy" id="61149"/>
    <lineage>
        <taxon>Eukaryota</taxon>
        <taxon>Viridiplantae</taxon>
        <taxon>Streptophyta</taxon>
        <taxon>Embryophyta</taxon>
        <taxon>Tracheophyta</taxon>
        <taxon>Spermatophyta</taxon>
        <taxon>Magnoliopsida</taxon>
        <taxon>eudicotyledons</taxon>
        <taxon>Gunneridae</taxon>
        <taxon>Pentapetalae</taxon>
        <taxon>rosids</taxon>
        <taxon>fabids</taxon>
        <taxon>Malpighiales</taxon>
        <taxon>Rhizophoraceae</taxon>
        <taxon>Rhizophora</taxon>
    </lineage>
</organism>
<sequence length="51" mass="5596">MRIDPCSFLGICCLPVAANMRARLSTAITFLISHSHAMAADLSSENNYRPE</sequence>
<dbReference type="AlphaFoldDB" id="A0A2P2N3L3"/>
<accession>A0A2P2N3L3</accession>
<dbReference type="EMBL" id="GGEC01056587">
    <property type="protein sequence ID" value="MBX37071.1"/>
    <property type="molecule type" value="Transcribed_RNA"/>
</dbReference>
<name>A0A2P2N3L3_RHIMU</name>
<reference evidence="1" key="1">
    <citation type="submission" date="2018-02" db="EMBL/GenBank/DDBJ databases">
        <title>Rhizophora mucronata_Transcriptome.</title>
        <authorList>
            <person name="Meera S.P."/>
            <person name="Sreeshan A."/>
            <person name="Augustine A."/>
        </authorList>
    </citation>
    <scope>NUCLEOTIDE SEQUENCE</scope>
    <source>
        <tissue evidence="1">Leaf</tissue>
    </source>
</reference>
<proteinExistence type="predicted"/>